<protein>
    <submittedName>
        <fullName evidence="1">Uncharacterized protein</fullName>
    </submittedName>
</protein>
<name>A0AAE0HU37_9PEZI</name>
<evidence type="ECO:0000313" key="1">
    <source>
        <dbReference type="EMBL" id="KAK3312731.1"/>
    </source>
</evidence>
<dbReference type="Proteomes" id="UP001283341">
    <property type="component" value="Unassembled WGS sequence"/>
</dbReference>
<keyword evidence="2" id="KW-1185">Reference proteome</keyword>
<sequence>MCIQHNIHRMYCDVRPFIGVINLPCDCANSYPWGQEGPGENLTQCRHFRVYHEYVHNLATLQDTSNAYYTQQDLAVQNRSRWEEVPYLDGWVTMQLESEDQDDHQPNFFCESHELCGHREGLLDKAKKLYTEFEKVQACQRIIDHRGEAISRDELLEITGAIEKAWKDVFRQMKGILNHDLIRANWMFGDGPYSEDWQHDTGGWGVVARGSSSAINSIRLEKRTD</sequence>
<dbReference type="EMBL" id="JAUEDM010000008">
    <property type="protein sequence ID" value="KAK3312731.1"/>
    <property type="molecule type" value="Genomic_DNA"/>
</dbReference>
<dbReference type="AlphaFoldDB" id="A0AAE0HU37"/>
<accession>A0AAE0HU37</accession>
<proteinExistence type="predicted"/>
<reference evidence="1" key="1">
    <citation type="journal article" date="2023" name="Mol. Phylogenet. Evol.">
        <title>Genome-scale phylogeny and comparative genomics of the fungal order Sordariales.</title>
        <authorList>
            <person name="Hensen N."/>
            <person name="Bonometti L."/>
            <person name="Westerberg I."/>
            <person name="Brannstrom I.O."/>
            <person name="Guillou S."/>
            <person name="Cros-Aarteil S."/>
            <person name="Calhoun S."/>
            <person name="Haridas S."/>
            <person name="Kuo A."/>
            <person name="Mondo S."/>
            <person name="Pangilinan J."/>
            <person name="Riley R."/>
            <person name="LaButti K."/>
            <person name="Andreopoulos B."/>
            <person name="Lipzen A."/>
            <person name="Chen C."/>
            <person name="Yan M."/>
            <person name="Daum C."/>
            <person name="Ng V."/>
            <person name="Clum A."/>
            <person name="Steindorff A."/>
            <person name="Ohm R.A."/>
            <person name="Martin F."/>
            <person name="Silar P."/>
            <person name="Natvig D.O."/>
            <person name="Lalanne C."/>
            <person name="Gautier V."/>
            <person name="Ament-Velasquez S.L."/>
            <person name="Kruys A."/>
            <person name="Hutchinson M.I."/>
            <person name="Powell A.J."/>
            <person name="Barry K."/>
            <person name="Miller A.N."/>
            <person name="Grigoriev I.V."/>
            <person name="Debuchy R."/>
            <person name="Gladieux P."/>
            <person name="Hiltunen Thoren M."/>
            <person name="Johannesson H."/>
        </authorList>
    </citation>
    <scope>NUCLEOTIDE SEQUENCE</scope>
    <source>
        <strain evidence="1">CBS 118394</strain>
    </source>
</reference>
<gene>
    <name evidence="1" type="ORF">B0H66DRAFT_631499</name>
</gene>
<comment type="caution">
    <text evidence="1">The sequence shown here is derived from an EMBL/GenBank/DDBJ whole genome shotgun (WGS) entry which is preliminary data.</text>
</comment>
<reference evidence="1" key="2">
    <citation type="submission" date="2023-06" db="EMBL/GenBank/DDBJ databases">
        <authorList>
            <consortium name="Lawrence Berkeley National Laboratory"/>
            <person name="Haridas S."/>
            <person name="Hensen N."/>
            <person name="Bonometti L."/>
            <person name="Westerberg I."/>
            <person name="Brannstrom I.O."/>
            <person name="Guillou S."/>
            <person name="Cros-Aarteil S."/>
            <person name="Calhoun S."/>
            <person name="Kuo A."/>
            <person name="Mondo S."/>
            <person name="Pangilinan J."/>
            <person name="Riley R."/>
            <person name="Labutti K."/>
            <person name="Andreopoulos B."/>
            <person name="Lipzen A."/>
            <person name="Chen C."/>
            <person name="Yanf M."/>
            <person name="Daum C."/>
            <person name="Ng V."/>
            <person name="Clum A."/>
            <person name="Steindorff A."/>
            <person name="Ohm R."/>
            <person name="Martin F."/>
            <person name="Silar P."/>
            <person name="Natvig D."/>
            <person name="Lalanne C."/>
            <person name="Gautier V."/>
            <person name="Ament-Velasquez S.L."/>
            <person name="Kruys A."/>
            <person name="Hutchinson M.I."/>
            <person name="Powell A.J."/>
            <person name="Barry K."/>
            <person name="Miller A.N."/>
            <person name="Grigoriev I.V."/>
            <person name="Debuchy R."/>
            <person name="Gladieux P."/>
            <person name="Thoren M.H."/>
            <person name="Johannesson H."/>
        </authorList>
    </citation>
    <scope>NUCLEOTIDE SEQUENCE</scope>
    <source>
        <strain evidence="1">CBS 118394</strain>
    </source>
</reference>
<evidence type="ECO:0000313" key="2">
    <source>
        <dbReference type="Proteomes" id="UP001283341"/>
    </source>
</evidence>
<organism evidence="1 2">
    <name type="scientific">Apodospora peruviana</name>
    <dbReference type="NCBI Taxonomy" id="516989"/>
    <lineage>
        <taxon>Eukaryota</taxon>
        <taxon>Fungi</taxon>
        <taxon>Dikarya</taxon>
        <taxon>Ascomycota</taxon>
        <taxon>Pezizomycotina</taxon>
        <taxon>Sordariomycetes</taxon>
        <taxon>Sordariomycetidae</taxon>
        <taxon>Sordariales</taxon>
        <taxon>Lasiosphaeriaceae</taxon>
        <taxon>Apodospora</taxon>
    </lineage>
</organism>